<name>A0ABS2MTC0_9FIRM</name>
<proteinExistence type="predicted"/>
<evidence type="ECO:0000313" key="2">
    <source>
        <dbReference type="Proteomes" id="UP000767854"/>
    </source>
</evidence>
<accession>A0ABS2MTC0</accession>
<organism evidence="1 2">
    <name type="scientific">Fusibacter tunisiensis</name>
    <dbReference type="NCBI Taxonomy" id="1008308"/>
    <lineage>
        <taxon>Bacteria</taxon>
        <taxon>Bacillati</taxon>
        <taxon>Bacillota</taxon>
        <taxon>Clostridia</taxon>
        <taxon>Eubacteriales</taxon>
        <taxon>Eubacteriales Family XII. Incertae Sedis</taxon>
        <taxon>Fusibacter</taxon>
    </lineage>
</organism>
<protein>
    <submittedName>
        <fullName evidence="1">Uncharacterized protein</fullName>
    </submittedName>
</protein>
<sequence>MHKPCLFSAIYAYVEDLFSMKLTEEQKKSIRDAFDSADVEDGIERTIQAIEKGLHIRVPQELFVETRVACSEDSIESLLKEVNFEASMWYMEEHEGA</sequence>
<dbReference type="EMBL" id="JAFBDT010000025">
    <property type="protein sequence ID" value="MBM7562651.1"/>
    <property type="molecule type" value="Genomic_DNA"/>
</dbReference>
<gene>
    <name evidence="1" type="ORF">JOC49_002212</name>
</gene>
<evidence type="ECO:0000313" key="1">
    <source>
        <dbReference type="EMBL" id="MBM7562651.1"/>
    </source>
</evidence>
<dbReference type="Proteomes" id="UP000767854">
    <property type="component" value="Unassembled WGS sequence"/>
</dbReference>
<keyword evidence="2" id="KW-1185">Reference proteome</keyword>
<comment type="caution">
    <text evidence="1">The sequence shown here is derived from an EMBL/GenBank/DDBJ whole genome shotgun (WGS) entry which is preliminary data.</text>
</comment>
<reference evidence="1 2" key="1">
    <citation type="submission" date="2021-01" db="EMBL/GenBank/DDBJ databases">
        <title>Genomic Encyclopedia of Type Strains, Phase IV (KMG-IV): sequencing the most valuable type-strain genomes for metagenomic binning, comparative biology and taxonomic classification.</title>
        <authorList>
            <person name="Goeker M."/>
        </authorList>
    </citation>
    <scope>NUCLEOTIDE SEQUENCE [LARGE SCALE GENOMIC DNA]</scope>
    <source>
        <strain evidence="1 2">DSM 24436</strain>
    </source>
</reference>
<dbReference type="RefSeq" id="WP_204665079.1">
    <property type="nucleotide sequence ID" value="NZ_JAFBDT010000025.1"/>
</dbReference>